<protein>
    <submittedName>
        <fullName evidence="5">Macrolide ABC transporter ATP-binding protein</fullName>
    </submittedName>
</protein>
<dbReference type="SMART" id="SM00382">
    <property type="entry name" value="AAA"/>
    <property type="match status" value="1"/>
</dbReference>
<evidence type="ECO:0000259" key="4">
    <source>
        <dbReference type="PROSITE" id="PS50893"/>
    </source>
</evidence>
<dbReference type="InterPro" id="IPR027417">
    <property type="entry name" value="P-loop_NTPase"/>
</dbReference>
<dbReference type="GO" id="GO:0016887">
    <property type="term" value="F:ATP hydrolysis activity"/>
    <property type="evidence" value="ECO:0007669"/>
    <property type="project" value="InterPro"/>
</dbReference>
<dbReference type="AlphaFoldDB" id="A0A2D2Q2G7"/>
<dbReference type="PROSITE" id="PS00211">
    <property type="entry name" value="ABC_TRANSPORTER_1"/>
    <property type="match status" value="1"/>
</dbReference>
<keyword evidence="1" id="KW-0813">Transport</keyword>
<dbReference type="Pfam" id="PF00005">
    <property type="entry name" value="ABC_tran"/>
    <property type="match status" value="1"/>
</dbReference>
<keyword evidence="3 5" id="KW-0067">ATP-binding</keyword>
<reference evidence="6" key="2">
    <citation type="journal article" date="2022" name="Front. Microbiol.">
        <title>Comparative Genomic Analysis Revealed Distinct Molecular Components and Organization of CO2-Concentrating Mechanism in Thermophilic Cyanobacteria.</title>
        <authorList>
            <person name="Tang J."/>
            <person name="Zhou H."/>
            <person name="Yao D."/>
            <person name="Riaz S."/>
            <person name="You D."/>
            <person name="Klepacz-Smolka A."/>
            <person name="Daroch M."/>
        </authorList>
    </citation>
    <scope>NUCLEOTIDE SEQUENCE [LARGE SCALE GENOMIC DNA]</scope>
    <source>
        <strain evidence="6">PCC 6715</strain>
    </source>
</reference>
<dbReference type="PROSITE" id="PS50893">
    <property type="entry name" value="ABC_TRANSPORTER_2"/>
    <property type="match status" value="1"/>
</dbReference>
<dbReference type="OrthoDB" id="508204at2"/>
<keyword evidence="2" id="KW-0547">Nucleotide-binding</keyword>
<dbReference type="Proteomes" id="UP000231057">
    <property type="component" value="Chromosome"/>
</dbReference>
<keyword evidence="6" id="KW-1185">Reference proteome</keyword>
<sequence>MSTPPLICLEHLQKIYGQGETEVRALNGIDLQIQHGEYAAIMGASGSGKSTMMNIIGCLDRPTFGKYFLDGQDVSRLTDDELAHIRNAKIGFVFQQFHLLGQLTALENVMLPMIYAQVPPKERRERAIVALEKVGLGHRLHNRPNQLSGGQQQRVAIARAIVNQPLLLLADEPTGALDSQTTIEILDIFSQLNAAGMTVVMVTHEPDVASITRRIIHFRDGQIRSDVPNIPNSAVASALL</sequence>
<dbReference type="RefSeq" id="WP_099799017.1">
    <property type="nucleotide sequence ID" value="NZ_CP018092.1"/>
</dbReference>
<dbReference type="InterPro" id="IPR015854">
    <property type="entry name" value="ABC_transpr_LolD-like"/>
</dbReference>
<dbReference type="KEGG" id="slw:BRW62_07820"/>
<dbReference type="InterPro" id="IPR003593">
    <property type="entry name" value="AAA+_ATPase"/>
</dbReference>
<dbReference type="GO" id="GO:0005886">
    <property type="term" value="C:plasma membrane"/>
    <property type="evidence" value="ECO:0007669"/>
    <property type="project" value="TreeGrafter"/>
</dbReference>
<accession>A0A2D2Q2G7</accession>
<dbReference type="EMBL" id="CP018092">
    <property type="protein sequence ID" value="ATS18676.1"/>
    <property type="molecule type" value="Genomic_DNA"/>
</dbReference>
<evidence type="ECO:0000313" key="6">
    <source>
        <dbReference type="Proteomes" id="UP000231057"/>
    </source>
</evidence>
<dbReference type="GO" id="GO:0022857">
    <property type="term" value="F:transmembrane transporter activity"/>
    <property type="evidence" value="ECO:0007669"/>
    <property type="project" value="TreeGrafter"/>
</dbReference>
<dbReference type="GO" id="GO:0005524">
    <property type="term" value="F:ATP binding"/>
    <property type="evidence" value="ECO:0007669"/>
    <property type="project" value="UniProtKB-KW"/>
</dbReference>
<dbReference type="InterPro" id="IPR017911">
    <property type="entry name" value="MacB-like_ATP-bd"/>
</dbReference>
<feature type="domain" description="ABC transporter" evidence="4">
    <location>
        <begin position="7"/>
        <end position="240"/>
    </location>
</feature>
<reference evidence="5 6" key="1">
    <citation type="submission" date="2016-11" db="EMBL/GenBank/DDBJ databases">
        <title>Complete genome sequence of thermophilic cyanobacteria strain Synechococcus sp. PCC6715.</title>
        <authorList>
            <person name="Tang J."/>
            <person name="Daroch M."/>
            <person name="Liang Y."/>
            <person name="Jiang D."/>
            <person name="Shah M."/>
        </authorList>
    </citation>
    <scope>NUCLEOTIDE SEQUENCE [LARGE SCALE GENOMIC DNA]</scope>
    <source>
        <strain evidence="5 6">PCC 6715</strain>
    </source>
</reference>
<gene>
    <name evidence="5" type="ORF">BRW62_07820</name>
</gene>
<organism evidence="5 6">
    <name type="scientific">Parathermosynechococcus lividus PCC 6715</name>
    <dbReference type="NCBI Taxonomy" id="1917166"/>
    <lineage>
        <taxon>Bacteria</taxon>
        <taxon>Bacillati</taxon>
        <taxon>Cyanobacteriota</taxon>
        <taxon>Cyanophyceae</taxon>
        <taxon>Acaryochloridales</taxon>
        <taxon>Thermosynechococcaceae</taxon>
        <taxon>Parathermosynechococcus</taxon>
    </lineage>
</organism>
<evidence type="ECO:0000256" key="3">
    <source>
        <dbReference type="ARBA" id="ARBA00022840"/>
    </source>
</evidence>
<dbReference type="PANTHER" id="PTHR24220">
    <property type="entry name" value="IMPORT ATP-BINDING PROTEIN"/>
    <property type="match status" value="1"/>
</dbReference>
<dbReference type="GO" id="GO:0098796">
    <property type="term" value="C:membrane protein complex"/>
    <property type="evidence" value="ECO:0007669"/>
    <property type="project" value="UniProtKB-ARBA"/>
</dbReference>
<dbReference type="Gene3D" id="3.40.50.300">
    <property type="entry name" value="P-loop containing nucleotide triphosphate hydrolases"/>
    <property type="match status" value="1"/>
</dbReference>
<evidence type="ECO:0000256" key="1">
    <source>
        <dbReference type="ARBA" id="ARBA00022448"/>
    </source>
</evidence>
<dbReference type="CDD" id="cd03255">
    <property type="entry name" value="ABC_MJ0796_LolCDE_FtsE"/>
    <property type="match status" value="1"/>
</dbReference>
<dbReference type="InterPro" id="IPR017871">
    <property type="entry name" value="ABC_transporter-like_CS"/>
</dbReference>
<evidence type="ECO:0000313" key="5">
    <source>
        <dbReference type="EMBL" id="ATS18676.1"/>
    </source>
</evidence>
<dbReference type="PANTHER" id="PTHR24220:SF86">
    <property type="entry name" value="ABC TRANSPORTER ABCH.1"/>
    <property type="match status" value="1"/>
</dbReference>
<dbReference type="InterPro" id="IPR003439">
    <property type="entry name" value="ABC_transporter-like_ATP-bd"/>
</dbReference>
<dbReference type="SUPFAM" id="SSF52540">
    <property type="entry name" value="P-loop containing nucleoside triphosphate hydrolases"/>
    <property type="match status" value="1"/>
</dbReference>
<dbReference type="FunFam" id="3.40.50.300:FF:000032">
    <property type="entry name" value="Export ABC transporter ATP-binding protein"/>
    <property type="match status" value="1"/>
</dbReference>
<name>A0A2D2Q2G7_PARLV</name>
<proteinExistence type="predicted"/>
<evidence type="ECO:0000256" key="2">
    <source>
        <dbReference type="ARBA" id="ARBA00022741"/>
    </source>
</evidence>